<dbReference type="STRING" id="1121014.N788_03830"/>
<accession>A0A087MIP7</accession>
<dbReference type="SUPFAM" id="SSF103088">
    <property type="entry name" value="OmpA-like"/>
    <property type="match status" value="1"/>
</dbReference>
<dbReference type="GO" id="GO:0009279">
    <property type="term" value="C:cell outer membrane"/>
    <property type="evidence" value="ECO:0007669"/>
    <property type="project" value="UniProtKB-SubCell"/>
</dbReference>
<dbReference type="InterPro" id="IPR006665">
    <property type="entry name" value="OmpA-like"/>
</dbReference>
<reference evidence="7" key="1">
    <citation type="submission" date="2013-08" db="EMBL/GenBank/DDBJ databases">
        <title>Genome sequencing of Arenimonas donghaensis.</title>
        <authorList>
            <person name="Chen F."/>
            <person name="Wang G."/>
        </authorList>
    </citation>
    <scope>NUCLEOTIDE SEQUENCE [LARGE SCALE GENOMIC DNA]</scope>
    <source>
        <strain evidence="7">HO3-R19</strain>
    </source>
</reference>
<keyword evidence="4" id="KW-0732">Signal</keyword>
<gene>
    <name evidence="6" type="ORF">N788_03830</name>
</gene>
<organism evidence="6 7">
    <name type="scientific">Arenimonas donghaensis DSM 18148 = HO3-R19</name>
    <dbReference type="NCBI Taxonomy" id="1121014"/>
    <lineage>
        <taxon>Bacteria</taxon>
        <taxon>Pseudomonadati</taxon>
        <taxon>Pseudomonadota</taxon>
        <taxon>Gammaproteobacteria</taxon>
        <taxon>Lysobacterales</taxon>
        <taxon>Lysobacteraceae</taxon>
        <taxon>Arenimonas</taxon>
    </lineage>
</organism>
<dbReference type="PROSITE" id="PS51123">
    <property type="entry name" value="OMPA_2"/>
    <property type="match status" value="1"/>
</dbReference>
<proteinExistence type="predicted"/>
<evidence type="ECO:0000256" key="4">
    <source>
        <dbReference type="SAM" id="SignalP"/>
    </source>
</evidence>
<dbReference type="RefSeq" id="WP_051924470.1">
    <property type="nucleotide sequence ID" value="NZ_AVCJ01000012.1"/>
</dbReference>
<dbReference type="PRINTS" id="PR01021">
    <property type="entry name" value="OMPADOMAIN"/>
</dbReference>
<dbReference type="PANTHER" id="PTHR30329">
    <property type="entry name" value="STATOR ELEMENT OF FLAGELLAR MOTOR COMPLEX"/>
    <property type="match status" value="1"/>
</dbReference>
<dbReference type="Pfam" id="PF13620">
    <property type="entry name" value="CarboxypepD_reg"/>
    <property type="match status" value="1"/>
</dbReference>
<dbReference type="InterPro" id="IPR050330">
    <property type="entry name" value="Bact_OuterMem_StrucFunc"/>
</dbReference>
<evidence type="ECO:0000256" key="3">
    <source>
        <dbReference type="PROSITE-ProRule" id="PRU00473"/>
    </source>
</evidence>
<dbReference type="CDD" id="cd07185">
    <property type="entry name" value="OmpA_C-like"/>
    <property type="match status" value="1"/>
</dbReference>
<comment type="subcellular location">
    <subcellularLocation>
        <location evidence="1">Cell outer membrane</location>
    </subcellularLocation>
</comment>
<feature type="signal peptide" evidence="4">
    <location>
        <begin position="1"/>
        <end position="22"/>
    </location>
</feature>
<evidence type="ECO:0000256" key="1">
    <source>
        <dbReference type="ARBA" id="ARBA00004442"/>
    </source>
</evidence>
<evidence type="ECO:0000256" key="2">
    <source>
        <dbReference type="ARBA" id="ARBA00023136"/>
    </source>
</evidence>
<dbReference type="InterPro" id="IPR006664">
    <property type="entry name" value="OMP_bac"/>
</dbReference>
<dbReference type="SUPFAM" id="SSF49464">
    <property type="entry name" value="Carboxypeptidase regulatory domain-like"/>
    <property type="match status" value="1"/>
</dbReference>
<name>A0A087MIP7_9GAMM</name>
<feature type="domain" description="OmpA-like" evidence="5">
    <location>
        <begin position="318"/>
        <end position="433"/>
    </location>
</feature>
<sequence length="433" mass="46477">MRLPAVLLVLGMGLCALPAAHAEERADWAQARHVERDGPEADIVVRTGDIDNLGFGWPEGFDPFTGKSTPVHRFPFVPGEDDPPGTDRIMVVSGNTGAAGDGYMYESRRPDNLPQPLVFEFEPGDVDITTVALQLFVDDFQSSRFGSRYRAWLDGEEAGDIAVTINALDQTGPIGKLLTLQLLPEYLDLVRDGRLEVRIDDPDNNAGDGYAFDFARLLVNPKGYRHAGTVRGIAVDSEAGKPLAGVLVSASNVRQALTDAQGRFVLEQVPAGLVVTTGSKAGYTPDSEPADLVSGQRVDIVLELTPIGADSGSLAERLGRERKVDLYGIYFDTAKATLKPSSEDTLRQVLGVLEADPALRLVIAGHTDAEGELAYNQGLSEQRARAVVAWLSEHGVDGARLSAEGLGETRPVADNATDAGRALNRRVEVRLAD</sequence>
<dbReference type="OrthoDB" id="9792021at2"/>
<dbReference type="Gene3D" id="3.30.1330.60">
    <property type="entry name" value="OmpA-like domain"/>
    <property type="match status" value="1"/>
</dbReference>
<dbReference type="InterPro" id="IPR008969">
    <property type="entry name" value="CarboxyPept-like_regulatory"/>
</dbReference>
<dbReference type="PRINTS" id="PR01023">
    <property type="entry name" value="NAFLGMOTY"/>
</dbReference>
<reference evidence="6 7" key="2">
    <citation type="journal article" date="2015" name="Stand. Genomic Sci.">
        <title>High quality draft genomic sequence of Arenimonas donghaensis DSM 18148(T).</title>
        <authorList>
            <person name="Chen F."/>
            <person name="Wang H."/>
            <person name="Cao Y."/>
            <person name="Li X."/>
            <person name="Wang G."/>
        </authorList>
    </citation>
    <scope>NUCLEOTIDE SEQUENCE [LARGE SCALE GENOMIC DNA]</scope>
    <source>
        <strain evidence="6 7">HO3-R19</strain>
    </source>
</reference>
<dbReference type="Pfam" id="PF00691">
    <property type="entry name" value="OmpA"/>
    <property type="match status" value="1"/>
</dbReference>
<dbReference type="Proteomes" id="UP000029085">
    <property type="component" value="Unassembled WGS sequence"/>
</dbReference>
<dbReference type="PANTHER" id="PTHR30329:SF20">
    <property type="entry name" value="EXPORTED PROTEIN"/>
    <property type="match status" value="1"/>
</dbReference>
<dbReference type="Gene3D" id="2.60.40.1120">
    <property type="entry name" value="Carboxypeptidase-like, regulatory domain"/>
    <property type="match status" value="1"/>
</dbReference>
<dbReference type="PATRIC" id="fig|1121014.3.peg.1432"/>
<dbReference type="EMBL" id="AVCJ01000012">
    <property type="protein sequence ID" value="KFL36750.1"/>
    <property type="molecule type" value="Genomic_DNA"/>
</dbReference>
<evidence type="ECO:0000313" key="6">
    <source>
        <dbReference type="EMBL" id="KFL36750.1"/>
    </source>
</evidence>
<evidence type="ECO:0000313" key="7">
    <source>
        <dbReference type="Proteomes" id="UP000029085"/>
    </source>
</evidence>
<keyword evidence="7" id="KW-1185">Reference proteome</keyword>
<feature type="chain" id="PRO_5001826312" description="OmpA-like domain-containing protein" evidence="4">
    <location>
        <begin position="23"/>
        <end position="433"/>
    </location>
</feature>
<dbReference type="AlphaFoldDB" id="A0A087MIP7"/>
<dbReference type="InterPro" id="IPR036737">
    <property type="entry name" value="OmpA-like_sf"/>
</dbReference>
<evidence type="ECO:0000259" key="5">
    <source>
        <dbReference type="PROSITE" id="PS51123"/>
    </source>
</evidence>
<protein>
    <recommendedName>
        <fullName evidence="5">OmpA-like domain-containing protein</fullName>
    </recommendedName>
</protein>
<keyword evidence="2 3" id="KW-0472">Membrane</keyword>
<comment type="caution">
    <text evidence="6">The sequence shown here is derived from an EMBL/GenBank/DDBJ whole genome shotgun (WGS) entry which is preliminary data.</text>
</comment>